<protein>
    <submittedName>
        <fullName evidence="1">Uncharacterized protein</fullName>
    </submittedName>
</protein>
<name>A0A0A8Z7R1_ARUDO</name>
<organism evidence="1">
    <name type="scientific">Arundo donax</name>
    <name type="common">Giant reed</name>
    <name type="synonym">Donax arundinaceus</name>
    <dbReference type="NCBI Taxonomy" id="35708"/>
    <lineage>
        <taxon>Eukaryota</taxon>
        <taxon>Viridiplantae</taxon>
        <taxon>Streptophyta</taxon>
        <taxon>Embryophyta</taxon>
        <taxon>Tracheophyta</taxon>
        <taxon>Spermatophyta</taxon>
        <taxon>Magnoliopsida</taxon>
        <taxon>Liliopsida</taxon>
        <taxon>Poales</taxon>
        <taxon>Poaceae</taxon>
        <taxon>PACMAD clade</taxon>
        <taxon>Arundinoideae</taxon>
        <taxon>Arundineae</taxon>
        <taxon>Arundo</taxon>
    </lineage>
</organism>
<accession>A0A0A8Z7R1</accession>
<sequence>MPKPKITTKDEINAQQRCTGLHDGMHRAAMSL</sequence>
<dbReference type="AlphaFoldDB" id="A0A0A8Z7R1"/>
<proteinExistence type="predicted"/>
<dbReference type="EMBL" id="GBRH01265110">
    <property type="protein sequence ID" value="JAD32785.1"/>
    <property type="molecule type" value="Transcribed_RNA"/>
</dbReference>
<reference evidence="1" key="1">
    <citation type="submission" date="2014-09" db="EMBL/GenBank/DDBJ databases">
        <authorList>
            <person name="Magalhaes I.L.F."/>
            <person name="Oliveira U."/>
            <person name="Santos F.R."/>
            <person name="Vidigal T.H.D.A."/>
            <person name="Brescovit A.D."/>
            <person name="Santos A.J."/>
        </authorList>
    </citation>
    <scope>NUCLEOTIDE SEQUENCE</scope>
    <source>
        <tissue evidence="1">Shoot tissue taken approximately 20 cm above the soil surface</tissue>
    </source>
</reference>
<evidence type="ECO:0000313" key="1">
    <source>
        <dbReference type="EMBL" id="JAD32785.1"/>
    </source>
</evidence>
<reference evidence="1" key="2">
    <citation type="journal article" date="2015" name="Data Brief">
        <title>Shoot transcriptome of the giant reed, Arundo donax.</title>
        <authorList>
            <person name="Barrero R.A."/>
            <person name="Guerrero F.D."/>
            <person name="Moolhuijzen P."/>
            <person name="Goolsby J.A."/>
            <person name="Tidwell J."/>
            <person name="Bellgard S.E."/>
            <person name="Bellgard M.I."/>
        </authorList>
    </citation>
    <scope>NUCLEOTIDE SEQUENCE</scope>
    <source>
        <tissue evidence="1">Shoot tissue taken approximately 20 cm above the soil surface</tissue>
    </source>
</reference>